<feature type="transmembrane region" description="Helical" evidence="1">
    <location>
        <begin position="113"/>
        <end position="134"/>
    </location>
</feature>
<reference evidence="3 4" key="1">
    <citation type="submission" date="2021-05" db="EMBL/GenBank/DDBJ databases">
        <title>Pangenome of Leuconostoc gelidum warrants species status for Leuconostoc gelidum subsp. gasicomitatum.</title>
        <authorList>
            <person name="Johansson P."/>
            <person name="Sade E."/>
            <person name="Hultman J."/>
            <person name="Auvinen P."/>
            <person name="Bjorkroth J."/>
        </authorList>
    </citation>
    <scope>NUCLEOTIDE SEQUENCE</scope>
    <source>
        <strain evidence="2 4">AMKR21</strain>
        <strain evidence="3">C220d</strain>
    </source>
</reference>
<dbReference type="Proteomes" id="UP000705994">
    <property type="component" value="Unassembled WGS sequence"/>
</dbReference>
<organism evidence="3 5">
    <name type="scientific">Leuconostoc gelidum subsp. gelidum</name>
    <dbReference type="NCBI Taxonomy" id="1607839"/>
    <lineage>
        <taxon>Bacteria</taxon>
        <taxon>Bacillati</taxon>
        <taxon>Bacillota</taxon>
        <taxon>Bacilli</taxon>
        <taxon>Lactobacillales</taxon>
        <taxon>Lactobacillaceae</taxon>
        <taxon>Leuconostoc</taxon>
        <taxon>Leuconostoc gelidum group</taxon>
    </lineage>
</organism>
<dbReference type="InterPro" id="IPR021697">
    <property type="entry name" value="DUF3278"/>
</dbReference>
<feature type="transmembrane region" description="Helical" evidence="1">
    <location>
        <begin position="36"/>
        <end position="56"/>
    </location>
</feature>
<keyword evidence="1" id="KW-0812">Transmembrane</keyword>
<evidence type="ECO:0000313" key="5">
    <source>
        <dbReference type="Proteomes" id="UP000727071"/>
    </source>
</evidence>
<evidence type="ECO:0000313" key="2">
    <source>
        <dbReference type="EMBL" id="MBZ6000274.1"/>
    </source>
</evidence>
<protein>
    <submittedName>
        <fullName evidence="3">DUF3278 domain-containing protein</fullName>
    </submittedName>
</protein>
<accession>A0AB35G0Y8</accession>
<evidence type="ECO:0000313" key="3">
    <source>
        <dbReference type="EMBL" id="MBZ6016472.1"/>
    </source>
</evidence>
<keyword evidence="1" id="KW-1133">Transmembrane helix</keyword>
<gene>
    <name evidence="3" type="ORF">KII88_08045</name>
    <name evidence="2" type="ORF">KIJ07_07660</name>
</gene>
<evidence type="ECO:0000313" key="4">
    <source>
        <dbReference type="Proteomes" id="UP000705994"/>
    </source>
</evidence>
<dbReference type="RefSeq" id="WP_224145755.1">
    <property type="nucleotide sequence ID" value="NZ_JAHBFO010000028.1"/>
</dbReference>
<sequence>MKTKETFATKMIKRFYGVQGVLDEYRRQELYKIGNTGFMAMFCYMLLSNCIVLLILSLDNYKHSEDLITWYIMANLLFVVFGISGYIIITTKRRHLIENEVEAKDIQSQKKRLAYISIRQGVCFGTLTFIFNGITSPGFSDLTSWHTMIVYIIEGVFFGIVMYFFQKMNLKTVK</sequence>
<dbReference type="EMBL" id="JAHBFV010000023">
    <property type="protein sequence ID" value="MBZ6016472.1"/>
    <property type="molecule type" value="Genomic_DNA"/>
</dbReference>
<feature type="transmembrane region" description="Helical" evidence="1">
    <location>
        <begin position="146"/>
        <end position="165"/>
    </location>
</feature>
<dbReference type="Pfam" id="PF11683">
    <property type="entry name" value="DUF3278"/>
    <property type="match status" value="1"/>
</dbReference>
<keyword evidence="1" id="KW-0472">Membrane</keyword>
<dbReference type="Proteomes" id="UP000727071">
    <property type="component" value="Unassembled WGS sequence"/>
</dbReference>
<dbReference type="EMBL" id="JAHBFX010000009">
    <property type="protein sequence ID" value="MBZ6000274.1"/>
    <property type="molecule type" value="Genomic_DNA"/>
</dbReference>
<proteinExistence type="predicted"/>
<comment type="caution">
    <text evidence="3">The sequence shown here is derived from an EMBL/GenBank/DDBJ whole genome shotgun (WGS) entry which is preliminary data.</text>
</comment>
<name>A0AB35G0Y8_LEUGE</name>
<feature type="transmembrane region" description="Helical" evidence="1">
    <location>
        <begin position="68"/>
        <end position="89"/>
    </location>
</feature>
<evidence type="ECO:0000256" key="1">
    <source>
        <dbReference type="SAM" id="Phobius"/>
    </source>
</evidence>
<keyword evidence="4" id="KW-1185">Reference proteome</keyword>
<dbReference type="AlphaFoldDB" id="A0AB35G0Y8"/>